<evidence type="ECO:0000313" key="2">
    <source>
        <dbReference type="EMBL" id="MDF0599944.1"/>
    </source>
</evidence>
<dbReference type="CDD" id="cd01741">
    <property type="entry name" value="GATase1_1"/>
    <property type="match status" value="1"/>
</dbReference>
<dbReference type="GO" id="GO:0005829">
    <property type="term" value="C:cytosol"/>
    <property type="evidence" value="ECO:0007669"/>
    <property type="project" value="TreeGrafter"/>
</dbReference>
<dbReference type="InterPro" id="IPR029062">
    <property type="entry name" value="Class_I_gatase-like"/>
</dbReference>
<organism evidence="2 3">
    <name type="scientific">Psychromarinibacter sediminicola</name>
    <dbReference type="NCBI Taxonomy" id="3033385"/>
    <lineage>
        <taxon>Bacteria</taxon>
        <taxon>Pseudomonadati</taxon>
        <taxon>Pseudomonadota</taxon>
        <taxon>Alphaproteobacteria</taxon>
        <taxon>Rhodobacterales</taxon>
        <taxon>Paracoccaceae</taxon>
        <taxon>Psychromarinibacter</taxon>
    </lineage>
</organism>
<feature type="domain" description="Glutamine amidotransferase" evidence="1">
    <location>
        <begin position="74"/>
        <end position="177"/>
    </location>
</feature>
<dbReference type="InterPro" id="IPR017926">
    <property type="entry name" value="GATASE"/>
</dbReference>
<evidence type="ECO:0000259" key="1">
    <source>
        <dbReference type="Pfam" id="PF00117"/>
    </source>
</evidence>
<dbReference type="Gene3D" id="3.40.50.880">
    <property type="match status" value="1"/>
</dbReference>
<dbReference type="PANTHER" id="PTHR42695:SF5">
    <property type="entry name" value="GLUTAMINE AMIDOTRANSFERASE YLR126C-RELATED"/>
    <property type="match status" value="1"/>
</dbReference>
<dbReference type="InterPro" id="IPR044992">
    <property type="entry name" value="ChyE-like"/>
</dbReference>
<keyword evidence="2" id="KW-0315">Glutamine amidotransferase</keyword>
<dbReference type="EMBL" id="JARGYC010000007">
    <property type="protein sequence ID" value="MDF0599944.1"/>
    <property type="molecule type" value="Genomic_DNA"/>
</dbReference>
<dbReference type="PROSITE" id="PS51273">
    <property type="entry name" value="GATASE_TYPE_1"/>
    <property type="match status" value="1"/>
</dbReference>
<dbReference type="RefSeq" id="WP_275566089.1">
    <property type="nucleotide sequence ID" value="NZ_JARGYC010000007.1"/>
</dbReference>
<accession>A0AAE3NP84</accession>
<protein>
    <submittedName>
        <fullName evidence="2">Type 1 glutamine amidotransferase</fullName>
    </submittedName>
</protein>
<proteinExistence type="predicted"/>
<dbReference type="PANTHER" id="PTHR42695">
    <property type="entry name" value="GLUTAMINE AMIDOTRANSFERASE YLR126C-RELATED"/>
    <property type="match status" value="1"/>
</dbReference>
<reference evidence="2" key="1">
    <citation type="submission" date="2023-03" db="EMBL/GenBank/DDBJ databases">
        <title>Multiphase analysis and comparison of six strains from genera Psychromarinibacter, Lutimaribacter, and Maritimibacter, including a novel species: Psychromarinibacter sediminicola sp. nov.</title>
        <authorList>
            <person name="Wang Y.-H."/>
            <person name="Ye M.-Q."/>
            <person name="Du Z.-J."/>
        </authorList>
    </citation>
    <scope>NUCLEOTIDE SEQUENCE</scope>
    <source>
        <strain evidence="2">C21-152</strain>
    </source>
</reference>
<keyword evidence="3" id="KW-1185">Reference proteome</keyword>
<dbReference type="Proteomes" id="UP001220964">
    <property type="component" value="Unassembled WGS sequence"/>
</dbReference>
<dbReference type="AlphaFoldDB" id="A0AAE3NP84"/>
<dbReference type="SUPFAM" id="SSF52317">
    <property type="entry name" value="Class I glutamine amidotransferase-like"/>
    <property type="match status" value="1"/>
</dbReference>
<gene>
    <name evidence="2" type="ORF">P1J78_04295</name>
</gene>
<evidence type="ECO:0000313" key="3">
    <source>
        <dbReference type="Proteomes" id="UP001220964"/>
    </source>
</evidence>
<dbReference type="Pfam" id="PF00117">
    <property type="entry name" value="GATase"/>
    <property type="match status" value="1"/>
</dbReference>
<sequence>MKIGILQTGHLPDTLLDSYPEYPAMFERLLDGHGFSFDTYPVVDMVLPGSIHAADGWLITGSRHGAYEDHAWIAPLEQFIRDAYGADVPVVGICFGHQIMAQALGGRVEKYDGGWTVGRQPYDFGALGTVHANAWHQDQVVAKPADAEVVATGPHSPFAGLVYDRHAFSLQPHPEFDADFLGALIDFRGQGVVPPERLQQARDGLDRPVDKARLAEMIARFFKERRYA</sequence>
<comment type="caution">
    <text evidence="2">The sequence shown here is derived from an EMBL/GenBank/DDBJ whole genome shotgun (WGS) entry which is preliminary data.</text>
</comment>
<name>A0AAE3NP84_9RHOB</name>